<feature type="compositionally biased region" description="Basic and acidic residues" evidence="1">
    <location>
        <begin position="64"/>
        <end position="73"/>
    </location>
</feature>
<gene>
    <name evidence="2" type="ORF">VNI00_005765</name>
</gene>
<feature type="compositionally biased region" description="Polar residues" evidence="1">
    <location>
        <begin position="189"/>
        <end position="210"/>
    </location>
</feature>
<protein>
    <submittedName>
        <fullName evidence="2">Uncharacterized protein</fullName>
    </submittedName>
</protein>
<feature type="compositionally biased region" description="Polar residues" evidence="1">
    <location>
        <begin position="125"/>
        <end position="142"/>
    </location>
</feature>
<feature type="region of interest" description="Disordered" evidence="1">
    <location>
        <begin position="791"/>
        <end position="846"/>
    </location>
</feature>
<proteinExistence type="predicted"/>
<feature type="compositionally biased region" description="Polar residues" evidence="1">
    <location>
        <begin position="978"/>
        <end position="994"/>
    </location>
</feature>
<name>A0AAW0DGA9_9AGAR</name>
<feature type="compositionally biased region" description="Polar residues" evidence="1">
    <location>
        <begin position="1255"/>
        <end position="1287"/>
    </location>
</feature>
<sequence length="1392" mass="150775">MTTKSQNVSPFSRLSRAFGLNSKSNTPSSSSPRPGARLSEKVKEDEDDWYIPYNGPYEPPRPPARQEKDRDSWGDPVGGDEDIEEEHMLGDPELHHRYGGIDGGNVGDWKTRGSGSDRKLRQRTRTTSGGSVLSGRTVSSGTVDPGRMSVGTHPRRSTVSTGSPRPPIPSYVNIDVTGGVGESPMPTYRGSNAGSTPTTRRSLASLFTFNSSSKRRPTSRPPPDPNRHPLPSSPTAHSQDPSKRPASLIRNQTDPISAEEALRASGAGGDEEYYQSFYPTLIDINSDNKQQPASPGMANVVTFNSPRQEPNSASSHPSSNSGAHPYAYSGPEPPELDAPQSAPPTHKSHIYISTNNRDPKHPFTHPQSSTSDLRHPMLPFHQNALKNSASTPNLRANSQPRSPALPRWNFKDRLLAAETWCDALLFPRPRLKVKQEGSGTPPYKGSGRIVSPPGSPVFDQPAPGNQLSVTSRVLAHSRSLVDLSTPGAGPSTWRRDEERVAPLPPLKIKEEKRPVQPQPQIASAPSRPPRPKSWALDDSVLPSPVPSLSRVLEEGQILEHQRKKWQTQAINSFQNERARSLSRSRTKSLKAKGSRRPEKNHPNFEFLAARGLLGNQEPISIHVHPPREGLRPRASSQTDGKGPILRWSPTHGHSLSKATTKSSKTHSRNHSRSDSLGKSALKVAKSTAALCVGGIVITPVEENDKEKSSLHLGVYTGNNVMRIPSPERISPFDVRVSPTPSGISDSKVGIAISTTPNTDEAFDRDSIRLPQHPYAQGGLSAYASQIDEEVAEGEPLHAESSRSPVSLQLNAPSTHPYALASGSPSSEDYDSRIVPRARPDSLVPPPEKMWATWGSGTQEVLATELQYSPFITVPGDIDYEKSRMRRSMRNSSPIYDTAGIGEALAWAGRRQSRDSGLGTSEGPESITVSGQGGGSEELSSPVVMAIPSGSNARFSNPRRIPVQYDASRPAHLQHAHKNSLTSTPTPPVQMSSLEEQPEPETSMYERLVVPRNDSNRSSPGQSSSSSSPPVSPPPLGNPDDLENYHDLFYRPRGISIDSGTPPLNPRSPTYQPPNIPWDVRSQGTNNTGLTSIVRQLSEELEETRGARMSRSISFSSRSSLSILRQSTHGRSAIGDSGLRFVFADIPETASVEAVPNVKPVEHDNEDIQDAISAFYPSGQIPEDIETSTRASSPVQSAIEHDELDAYRLGHVESVSTPPAEASDPRLSYVGQMSFAHGAGPTGEEDEDGDVLGTSPMFTRNGTAHNSLQPPSADPTRSSYMTSNSEGSRMSGLSDFPVPPPQQLTPAHMSLLSSYFDETLTPGELAQVQAQGIHHRPGTRSRAGSVTATLATVKNTGQNTPADHQSLYEQPSYFGNTKEIDDLLEHLSPPAGR</sequence>
<feature type="region of interest" description="Disordered" evidence="1">
    <location>
        <begin position="433"/>
        <end position="465"/>
    </location>
</feature>
<feature type="region of interest" description="Disordered" evidence="1">
    <location>
        <begin position="285"/>
        <end position="374"/>
    </location>
</feature>
<feature type="region of interest" description="Disordered" evidence="1">
    <location>
        <begin position="480"/>
        <end position="541"/>
    </location>
</feature>
<feature type="compositionally biased region" description="Polar residues" evidence="1">
    <location>
        <begin position="801"/>
        <end position="813"/>
    </location>
</feature>
<feature type="compositionally biased region" description="Basic and acidic residues" evidence="1">
    <location>
        <begin position="109"/>
        <end position="119"/>
    </location>
</feature>
<evidence type="ECO:0000313" key="3">
    <source>
        <dbReference type="Proteomes" id="UP001383192"/>
    </source>
</evidence>
<feature type="compositionally biased region" description="Basic and acidic residues" evidence="1">
    <location>
        <begin position="829"/>
        <end position="839"/>
    </location>
</feature>
<comment type="caution">
    <text evidence="2">The sequence shown here is derived from an EMBL/GenBank/DDBJ whole genome shotgun (WGS) entry which is preliminary data.</text>
</comment>
<feature type="compositionally biased region" description="Low complexity" evidence="1">
    <location>
        <begin position="1017"/>
        <end position="1028"/>
    </location>
</feature>
<feature type="compositionally biased region" description="Low complexity" evidence="1">
    <location>
        <begin position="21"/>
        <end position="32"/>
    </location>
</feature>
<feature type="region of interest" description="Disordered" evidence="1">
    <location>
        <begin position="1"/>
        <end position="271"/>
    </location>
</feature>
<evidence type="ECO:0000256" key="1">
    <source>
        <dbReference type="SAM" id="MobiDB-lite"/>
    </source>
</evidence>
<feature type="compositionally biased region" description="Pro residues" evidence="1">
    <location>
        <begin position="1062"/>
        <end position="1071"/>
    </location>
</feature>
<organism evidence="2 3">
    <name type="scientific">Paramarasmius palmivorus</name>
    <dbReference type="NCBI Taxonomy" id="297713"/>
    <lineage>
        <taxon>Eukaryota</taxon>
        <taxon>Fungi</taxon>
        <taxon>Dikarya</taxon>
        <taxon>Basidiomycota</taxon>
        <taxon>Agaricomycotina</taxon>
        <taxon>Agaricomycetes</taxon>
        <taxon>Agaricomycetidae</taxon>
        <taxon>Agaricales</taxon>
        <taxon>Marasmiineae</taxon>
        <taxon>Marasmiaceae</taxon>
        <taxon>Paramarasmius</taxon>
    </lineage>
</organism>
<feature type="compositionally biased region" description="Low complexity" evidence="1">
    <location>
        <begin position="310"/>
        <end position="324"/>
    </location>
</feature>
<feature type="compositionally biased region" description="Polar residues" evidence="1">
    <location>
        <begin position="1"/>
        <end position="12"/>
    </location>
</feature>
<keyword evidence="3" id="KW-1185">Reference proteome</keyword>
<evidence type="ECO:0000313" key="2">
    <source>
        <dbReference type="EMBL" id="KAK7049734.1"/>
    </source>
</evidence>
<feature type="region of interest" description="Disordered" evidence="1">
    <location>
        <begin position="619"/>
        <end position="678"/>
    </location>
</feature>
<dbReference type="EMBL" id="JAYKXP010000016">
    <property type="protein sequence ID" value="KAK7049734.1"/>
    <property type="molecule type" value="Genomic_DNA"/>
</dbReference>
<reference evidence="2 3" key="1">
    <citation type="submission" date="2024-01" db="EMBL/GenBank/DDBJ databases">
        <title>A draft genome for a cacao thread blight-causing isolate of Paramarasmius palmivorus.</title>
        <authorList>
            <person name="Baruah I.K."/>
            <person name="Bukari Y."/>
            <person name="Amoako-Attah I."/>
            <person name="Meinhardt L.W."/>
            <person name="Bailey B.A."/>
            <person name="Cohen S.P."/>
        </authorList>
    </citation>
    <scope>NUCLEOTIDE SEQUENCE [LARGE SCALE GENOMIC DNA]</scope>
    <source>
        <strain evidence="2 3">GH-12</strain>
    </source>
</reference>
<feature type="compositionally biased region" description="Basic residues" evidence="1">
    <location>
        <begin position="580"/>
        <end position="594"/>
    </location>
</feature>
<feature type="region of interest" description="Disordered" evidence="1">
    <location>
        <begin position="911"/>
        <end position="939"/>
    </location>
</feature>
<feature type="compositionally biased region" description="Basic and acidic residues" evidence="1">
    <location>
        <begin position="86"/>
        <end position="96"/>
    </location>
</feature>
<feature type="region of interest" description="Disordered" evidence="1">
    <location>
        <begin position="1233"/>
        <end position="1290"/>
    </location>
</feature>
<feature type="region of interest" description="Disordered" evidence="1">
    <location>
        <begin position="970"/>
        <end position="1071"/>
    </location>
</feature>
<dbReference type="Proteomes" id="UP001383192">
    <property type="component" value="Unassembled WGS sequence"/>
</dbReference>
<feature type="region of interest" description="Disordered" evidence="1">
    <location>
        <begin position="574"/>
        <end position="603"/>
    </location>
</feature>
<accession>A0AAW0DGA9</accession>